<comment type="catalytic activity">
    <reaction evidence="1 11">
        <text>5-(2-hydroxyethyl)-4-methylthiazole + ATP = 4-methyl-5-(2-phosphooxyethyl)-thiazole + ADP + H(+)</text>
        <dbReference type="Rhea" id="RHEA:24212"/>
        <dbReference type="ChEBI" id="CHEBI:15378"/>
        <dbReference type="ChEBI" id="CHEBI:17957"/>
        <dbReference type="ChEBI" id="CHEBI:30616"/>
        <dbReference type="ChEBI" id="CHEBI:58296"/>
        <dbReference type="ChEBI" id="CHEBI:456216"/>
        <dbReference type="EC" id="2.7.1.50"/>
    </reaction>
</comment>
<dbReference type="PANTHER" id="PTHR12592">
    <property type="entry name" value="ATP-DEPENDENT (S)-NAD(P)H-HYDRATE DEHYDRATASE FAMILY MEMBER"/>
    <property type="match status" value="1"/>
</dbReference>
<reference evidence="12" key="2">
    <citation type="submission" date="2021-04" db="EMBL/GenBank/DDBJ databases">
        <authorList>
            <person name="Gilroy R."/>
        </authorList>
    </citation>
    <scope>NUCLEOTIDE SEQUENCE</scope>
    <source>
        <strain evidence="12">876</strain>
    </source>
</reference>
<comment type="function">
    <text evidence="11">Catalyzes the phosphorylation of the hydroxyl group of 4-methyl-5-beta-hydroxyethylthiazole (THZ).</text>
</comment>
<evidence type="ECO:0000256" key="7">
    <source>
        <dbReference type="ARBA" id="ARBA00022777"/>
    </source>
</evidence>
<evidence type="ECO:0000256" key="5">
    <source>
        <dbReference type="ARBA" id="ARBA00022723"/>
    </source>
</evidence>
<keyword evidence="5 11" id="KW-0479">Metal-binding</keyword>
<dbReference type="CDD" id="cd01170">
    <property type="entry name" value="THZ_kinase"/>
    <property type="match status" value="1"/>
</dbReference>
<dbReference type="GO" id="GO:0000287">
    <property type="term" value="F:magnesium ion binding"/>
    <property type="evidence" value="ECO:0007669"/>
    <property type="project" value="UniProtKB-UniRule"/>
</dbReference>
<evidence type="ECO:0000313" key="12">
    <source>
        <dbReference type="EMBL" id="MBU3830367.1"/>
    </source>
</evidence>
<dbReference type="Proteomes" id="UP000824180">
    <property type="component" value="Unassembled WGS sequence"/>
</dbReference>
<feature type="binding site" evidence="11">
    <location>
        <position position="119"/>
    </location>
    <ligand>
        <name>ATP</name>
        <dbReference type="ChEBI" id="CHEBI:30616"/>
    </ligand>
</feature>
<dbReference type="NCBIfam" id="NF006830">
    <property type="entry name" value="PRK09355.1"/>
    <property type="match status" value="1"/>
</dbReference>
<dbReference type="GO" id="GO:0110051">
    <property type="term" value="P:metabolite repair"/>
    <property type="evidence" value="ECO:0007669"/>
    <property type="project" value="TreeGrafter"/>
</dbReference>
<evidence type="ECO:0000256" key="1">
    <source>
        <dbReference type="ARBA" id="ARBA00001771"/>
    </source>
</evidence>
<evidence type="ECO:0000256" key="8">
    <source>
        <dbReference type="ARBA" id="ARBA00022840"/>
    </source>
</evidence>
<dbReference type="GO" id="GO:0009228">
    <property type="term" value="P:thiamine biosynthetic process"/>
    <property type="evidence" value="ECO:0007669"/>
    <property type="project" value="UniProtKB-KW"/>
</dbReference>
<evidence type="ECO:0000256" key="2">
    <source>
        <dbReference type="ARBA" id="ARBA00001946"/>
    </source>
</evidence>
<evidence type="ECO:0000256" key="6">
    <source>
        <dbReference type="ARBA" id="ARBA00022741"/>
    </source>
</evidence>
<sequence>MSNLPLSLLEEVRKKNPVVLTIANMVTPDKVADALSAIGASPIMSVEPEEAPAMVELADAITINLGTLNQEQAQEISTILDANSKHKPLVLDPVAIGASKYRLNFAQRLLSKYQFTVIRGNAGEIAALSGTEWASHGIDSGNGAGDIKEIAQKVAQQYKCTVVLTGKEDVITDGNRTFINSLSTKYFATNVGSGDMLSSIIAAFLAVNNDPYLAASSATKIFTAAGVKAARETSGFGHWQIKLMDELAQINSSEILSIL</sequence>
<protein>
    <recommendedName>
        <fullName evidence="11">Hydroxyethylthiazole kinase</fullName>
        <ecNumber evidence="11">2.7.1.50</ecNumber>
    </recommendedName>
    <alternativeName>
        <fullName evidence="11">4-methyl-5-beta-hydroxyethylthiazole kinase</fullName>
        <shortName evidence="11">TH kinase</shortName>
        <shortName evidence="11">Thz kinase</shortName>
    </alternativeName>
</protein>
<name>A0A9E2KWH6_9LACO</name>
<dbReference type="HAMAP" id="MF_00228">
    <property type="entry name" value="Thz_kinase"/>
    <property type="match status" value="1"/>
</dbReference>
<accession>A0A9E2KWH6</accession>
<gene>
    <name evidence="11 12" type="primary">thiM</name>
    <name evidence="12" type="ORF">H9843_05695</name>
</gene>
<dbReference type="EC" id="2.7.1.50" evidence="11"/>
<keyword evidence="9 11" id="KW-0460">Magnesium</keyword>
<organism evidence="12 13">
    <name type="scientific">Candidatus Limosilactobacillus merdavium</name>
    <dbReference type="NCBI Taxonomy" id="2838651"/>
    <lineage>
        <taxon>Bacteria</taxon>
        <taxon>Bacillati</taxon>
        <taxon>Bacillota</taxon>
        <taxon>Bacilli</taxon>
        <taxon>Lactobacillales</taxon>
        <taxon>Lactobacillaceae</taxon>
        <taxon>Limosilactobacillus</taxon>
    </lineage>
</organism>
<dbReference type="EMBL" id="JAHLFK010000059">
    <property type="protein sequence ID" value="MBU3830367.1"/>
    <property type="molecule type" value="Genomic_DNA"/>
</dbReference>
<keyword evidence="10 11" id="KW-0784">Thiamine biosynthesis</keyword>
<keyword evidence="7 11" id="KW-0418">Kinase</keyword>
<dbReference type="SUPFAM" id="SSF53613">
    <property type="entry name" value="Ribokinase-like"/>
    <property type="match status" value="1"/>
</dbReference>
<dbReference type="Pfam" id="PF02110">
    <property type="entry name" value="HK"/>
    <property type="match status" value="1"/>
</dbReference>
<keyword evidence="4 11" id="KW-0808">Transferase</keyword>
<dbReference type="Gene3D" id="3.40.1190.20">
    <property type="match status" value="1"/>
</dbReference>
<dbReference type="PIRSF" id="PIRSF000513">
    <property type="entry name" value="Thz_kinase"/>
    <property type="match status" value="1"/>
</dbReference>
<dbReference type="PANTHER" id="PTHR12592:SF0">
    <property type="entry name" value="ATP-DEPENDENT (S)-NAD(P)H-HYDRATE DEHYDRATASE"/>
    <property type="match status" value="1"/>
</dbReference>
<feature type="binding site" evidence="11">
    <location>
        <position position="192"/>
    </location>
    <ligand>
        <name>substrate</name>
    </ligand>
</feature>
<evidence type="ECO:0000256" key="9">
    <source>
        <dbReference type="ARBA" id="ARBA00022842"/>
    </source>
</evidence>
<evidence type="ECO:0000256" key="11">
    <source>
        <dbReference type="HAMAP-Rule" id="MF_00228"/>
    </source>
</evidence>
<dbReference type="InterPro" id="IPR029056">
    <property type="entry name" value="Ribokinase-like"/>
</dbReference>
<dbReference type="GO" id="GO:0005524">
    <property type="term" value="F:ATP binding"/>
    <property type="evidence" value="ECO:0007669"/>
    <property type="project" value="UniProtKB-UniRule"/>
</dbReference>
<comment type="caution">
    <text evidence="12">The sequence shown here is derived from an EMBL/GenBank/DDBJ whole genome shotgun (WGS) entry which is preliminary data.</text>
</comment>
<dbReference type="GO" id="GO:0004417">
    <property type="term" value="F:hydroxyethylthiazole kinase activity"/>
    <property type="evidence" value="ECO:0007669"/>
    <property type="project" value="UniProtKB-UniRule"/>
</dbReference>
<feature type="binding site" evidence="11">
    <location>
        <position position="165"/>
    </location>
    <ligand>
        <name>ATP</name>
        <dbReference type="ChEBI" id="CHEBI:30616"/>
    </ligand>
</feature>
<dbReference type="GO" id="GO:0009229">
    <property type="term" value="P:thiamine diphosphate biosynthetic process"/>
    <property type="evidence" value="ECO:0007669"/>
    <property type="project" value="UniProtKB-UniRule"/>
</dbReference>
<dbReference type="PRINTS" id="PR01099">
    <property type="entry name" value="HYETHTZKNASE"/>
</dbReference>
<proteinExistence type="inferred from homology"/>
<keyword evidence="8 11" id="KW-0067">ATP-binding</keyword>
<evidence type="ECO:0000256" key="3">
    <source>
        <dbReference type="ARBA" id="ARBA00004868"/>
    </source>
</evidence>
<comment type="cofactor">
    <cofactor evidence="2 11">
        <name>Mg(2+)</name>
        <dbReference type="ChEBI" id="CHEBI:18420"/>
    </cofactor>
</comment>
<feature type="binding site" evidence="11">
    <location>
        <position position="44"/>
    </location>
    <ligand>
        <name>substrate</name>
    </ligand>
</feature>
<dbReference type="InterPro" id="IPR000417">
    <property type="entry name" value="Hyethyz_kinase"/>
</dbReference>
<keyword evidence="6 11" id="KW-0547">Nucleotide-binding</keyword>
<reference evidence="12" key="1">
    <citation type="journal article" date="2021" name="PeerJ">
        <title>Extensive microbial diversity within the chicken gut microbiome revealed by metagenomics and culture.</title>
        <authorList>
            <person name="Gilroy R."/>
            <person name="Ravi A."/>
            <person name="Getino M."/>
            <person name="Pursley I."/>
            <person name="Horton D.L."/>
            <person name="Alikhan N.F."/>
            <person name="Baker D."/>
            <person name="Gharbi K."/>
            <person name="Hall N."/>
            <person name="Watson M."/>
            <person name="Adriaenssens E.M."/>
            <person name="Foster-Nyarko E."/>
            <person name="Jarju S."/>
            <person name="Secka A."/>
            <person name="Antonio M."/>
            <person name="Oren A."/>
            <person name="Chaudhuri R.R."/>
            <person name="La Ragione R."/>
            <person name="Hildebrand F."/>
            <person name="Pallen M.J."/>
        </authorList>
    </citation>
    <scope>NUCLEOTIDE SEQUENCE</scope>
    <source>
        <strain evidence="12">876</strain>
    </source>
</reference>
<evidence type="ECO:0000256" key="10">
    <source>
        <dbReference type="ARBA" id="ARBA00022977"/>
    </source>
</evidence>
<evidence type="ECO:0000256" key="4">
    <source>
        <dbReference type="ARBA" id="ARBA00022679"/>
    </source>
</evidence>
<dbReference type="AlphaFoldDB" id="A0A9E2KWH6"/>
<comment type="similarity">
    <text evidence="11">Belongs to the Thz kinase family.</text>
</comment>
<comment type="pathway">
    <text evidence="3 11">Cofactor biosynthesis; thiamine diphosphate biosynthesis; 4-methyl-5-(2-phosphoethyl)-thiazole from 5-(2-hydroxyethyl)-4-methylthiazole: step 1/1.</text>
</comment>
<evidence type="ECO:0000313" key="13">
    <source>
        <dbReference type="Proteomes" id="UP000824180"/>
    </source>
</evidence>